<evidence type="ECO:0000259" key="5">
    <source>
        <dbReference type="PROSITE" id="PS50097"/>
    </source>
</evidence>
<dbReference type="GO" id="GO:0006357">
    <property type="term" value="P:regulation of transcription by RNA polymerase II"/>
    <property type="evidence" value="ECO:0007669"/>
    <property type="project" value="TreeGrafter"/>
</dbReference>
<reference evidence="7" key="1">
    <citation type="submission" date="2019-11" db="EMBL/GenBank/DDBJ databases">
        <title>The nuclear and mitochondrial genomes of Frieseomelitta varia - a highly eusocial stingless bee (Meliponini) with a permanently sterile worker caste.</title>
        <authorList>
            <person name="Freitas F.C.P."/>
            <person name="Lourenco A.P."/>
            <person name="Nunes F.M.F."/>
            <person name="Paschoal A.R."/>
            <person name="Abreu F.C.P."/>
            <person name="Barbin F.O."/>
            <person name="Bataglia L."/>
            <person name="Cardoso-Junior C.A.M."/>
            <person name="Cervoni M.S."/>
            <person name="Silva S.R."/>
            <person name="Dalarmi F."/>
            <person name="Del Lama M.A."/>
            <person name="Depintor T.S."/>
            <person name="Ferreira K.M."/>
            <person name="Goria P.S."/>
            <person name="Jaskot M.C."/>
            <person name="Lago D.C."/>
            <person name="Luna-Lucena D."/>
            <person name="Moda L.M."/>
            <person name="Nascimento L."/>
            <person name="Pedrino M."/>
            <person name="Rabico F.O."/>
            <person name="Sanches F.C."/>
            <person name="Santos D.E."/>
            <person name="Santos C.G."/>
            <person name="Vieira J."/>
            <person name="Lopes T.F."/>
            <person name="Barchuk A.R."/>
            <person name="Hartfelder K."/>
            <person name="Simoes Z.L.P."/>
            <person name="Bitondi M.M.G."/>
            <person name="Pinheiro D.G."/>
        </authorList>
    </citation>
    <scope>NUCLEOTIDE SEQUENCE</scope>
    <source>
        <strain evidence="7">USP_RPSP 00005682</strain>
        <tissue evidence="7">Whole individual</tissue>
    </source>
</reference>
<dbReference type="InterPro" id="IPR000210">
    <property type="entry name" value="BTB/POZ_dom"/>
</dbReference>
<keyword evidence="2" id="KW-0539">Nucleus</keyword>
<feature type="compositionally biased region" description="Low complexity" evidence="4">
    <location>
        <begin position="217"/>
        <end position="231"/>
    </location>
</feature>
<dbReference type="PANTHER" id="PTHR23110">
    <property type="entry name" value="BTB DOMAIN TRANSCRIPTION FACTOR"/>
    <property type="match status" value="1"/>
</dbReference>
<dbReference type="FunFam" id="3.30.710.10:FF:000096">
    <property type="entry name" value="Trithorax-like, isoform C"/>
    <property type="match status" value="1"/>
</dbReference>
<evidence type="ECO:0008006" key="9">
    <source>
        <dbReference type="Google" id="ProtNLM"/>
    </source>
</evidence>
<dbReference type="SUPFAM" id="SSF54695">
    <property type="entry name" value="POZ domain"/>
    <property type="match status" value="1"/>
</dbReference>
<dbReference type="Pfam" id="PF00651">
    <property type="entry name" value="BTB"/>
    <property type="match status" value="1"/>
</dbReference>
<evidence type="ECO:0000256" key="3">
    <source>
        <dbReference type="PROSITE-ProRule" id="PRU00042"/>
    </source>
</evidence>
<feature type="compositionally biased region" description="Basic residues" evidence="4">
    <location>
        <begin position="207"/>
        <end position="216"/>
    </location>
</feature>
<dbReference type="PROSITE" id="PS50157">
    <property type="entry name" value="ZINC_FINGER_C2H2_2"/>
    <property type="match status" value="1"/>
</dbReference>
<dbReference type="SMART" id="SM00225">
    <property type="entry name" value="BTB"/>
    <property type="match status" value="1"/>
</dbReference>
<dbReference type="CDD" id="cd18315">
    <property type="entry name" value="BTB_POZ_BAB-like"/>
    <property type="match status" value="1"/>
</dbReference>
<dbReference type="Gene3D" id="3.30.160.60">
    <property type="entry name" value="Classic Zinc Finger"/>
    <property type="match status" value="1"/>
</dbReference>
<evidence type="ECO:0000256" key="4">
    <source>
        <dbReference type="SAM" id="MobiDB-lite"/>
    </source>
</evidence>
<protein>
    <recommendedName>
        <fullName evidence="9">Transcription factor GAGA</fullName>
    </recommendedName>
</protein>
<keyword evidence="3" id="KW-0863">Zinc-finger</keyword>
<dbReference type="GO" id="GO:0003006">
    <property type="term" value="P:developmental process involved in reproduction"/>
    <property type="evidence" value="ECO:0007669"/>
    <property type="project" value="UniProtKB-ARBA"/>
</dbReference>
<sequence length="673" mass="72798">MDACKLMYERKEQSVLYASFSHINDLRCAICEIDFIEVHDSSAKSYFHWQTLKCRMGSSGQLYSLSWGEFSSSLASAVQLLRGHGDLVDVTLAAGGRSFPAHKIVLCAASPFLLDLLKSTPCQHPVVMLAGIGADDLESLLEFVYRGEVSVEPSQLPSLLQAAHCLCIHGLTPPTILTENGEEVPVSAIPTANETLSKETISPYFPLKRRKKRRKSSSSSGKWPRNVNTTENENRTVDGSDNSRSVNYDHKDEDNTEHGDDTANDRLEYSNHRSCHSPRGQEAQPVSAESSQAGTHQDQISDNESHLHTLMPMQPYSPLHIPQFPGPLNMGFPPGIPLPLVTQGSTAGTGSCGLTGNMNLSKIRGASDCPGVCPLCGATLRQARNLRRHLLSSCKYRFSSNPVQSSPADAMMIEVKPEVELSSYNEQSMTYGTDSGSSTCEQIICKPSPLPSPTSQGPNLTELILGDGLSKARSMSDQPASCPLCGAILRQSRNLRRHLELLHFGFGSSSKSGVHMRHRRTDRNNDFVRSTLASICPPHITRTDYSRVVENTDLSTLTSLSIASTVNSNASNVSLAGSLMGSGVLGNGDQSANSTLVSASTSSTAPIVSANNGIYSSDGSASMLNCLLPSLPSLPSLSSPHDVFRHGEMLRVGIAYHDSSRQHFKQPQRTDVT</sequence>
<dbReference type="GO" id="GO:0048468">
    <property type="term" value="P:cell development"/>
    <property type="evidence" value="ECO:0007669"/>
    <property type="project" value="UniProtKB-ARBA"/>
</dbReference>
<comment type="subcellular location">
    <subcellularLocation>
        <location evidence="1">Nucleus</location>
    </subcellularLocation>
</comment>
<dbReference type="AlphaFoldDB" id="A0A833RBM4"/>
<dbReference type="Pfam" id="PF09237">
    <property type="entry name" value="GAGA"/>
    <property type="match status" value="2"/>
</dbReference>
<evidence type="ECO:0000313" key="8">
    <source>
        <dbReference type="Proteomes" id="UP000655588"/>
    </source>
</evidence>
<accession>A0A833RBM4</accession>
<dbReference type="InterPro" id="IPR011333">
    <property type="entry name" value="SKP1/BTB/POZ_sf"/>
</dbReference>
<dbReference type="PROSITE" id="PS00028">
    <property type="entry name" value="ZINC_FINGER_C2H2_1"/>
    <property type="match status" value="1"/>
</dbReference>
<dbReference type="PROSITE" id="PS50097">
    <property type="entry name" value="BTB"/>
    <property type="match status" value="1"/>
</dbReference>
<dbReference type="InterPro" id="IPR015318">
    <property type="entry name" value="Znf_GAGA-bd_fac"/>
</dbReference>
<dbReference type="InterPro" id="IPR013087">
    <property type="entry name" value="Znf_C2H2_type"/>
</dbReference>
<dbReference type="InterPro" id="IPR051095">
    <property type="entry name" value="Dros_DevTransReg"/>
</dbReference>
<feature type="domain" description="C2H2-type" evidence="6">
    <location>
        <begin position="480"/>
        <end position="508"/>
    </location>
</feature>
<keyword evidence="8" id="KW-1185">Reference proteome</keyword>
<dbReference type="GO" id="GO:0005634">
    <property type="term" value="C:nucleus"/>
    <property type="evidence" value="ECO:0007669"/>
    <property type="project" value="UniProtKB-SubCell"/>
</dbReference>
<feature type="compositionally biased region" description="Polar residues" evidence="4">
    <location>
        <begin position="287"/>
        <end position="301"/>
    </location>
</feature>
<feature type="domain" description="BTB" evidence="5">
    <location>
        <begin position="88"/>
        <end position="153"/>
    </location>
</feature>
<name>A0A833RBM4_9HYME</name>
<proteinExistence type="predicted"/>
<evidence type="ECO:0000256" key="2">
    <source>
        <dbReference type="ARBA" id="ARBA00023242"/>
    </source>
</evidence>
<dbReference type="GO" id="GO:0008270">
    <property type="term" value="F:zinc ion binding"/>
    <property type="evidence" value="ECO:0007669"/>
    <property type="project" value="UniProtKB-KW"/>
</dbReference>
<evidence type="ECO:0000313" key="7">
    <source>
        <dbReference type="EMBL" id="KAF3420144.1"/>
    </source>
</evidence>
<dbReference type="EMBL" id="WNWW01000989">
    <property type="protein sequence ID" value="KAF3420144.1"/>
    <property type="molecule type" value="Genomic_DNA"/>
</dbReference>
<evidence type="ECO:0000259" key="6">
    <source>
        <dbReference type="PROSITE" id="PS50157"/>
    </source>
</evidence>
<organism evidence="7 8">
    <name type="scientific">Frieseomelitta varia</name>
    <dbReference type="NCBI Taxonomy" id="561572"/>
    <lineage>
        <taxon>Eukaryota</taxon>
        <taxon>Metazoa</taxon>
        <taxon>Ecdysozoa</taxon>
        <taxon>Arthropoda</taxon>
        <taxon>Hexapoda</taxon>
        <taxon>Insecta</taxon>
        <taxon>Pterygota</taxon>
        <taxon>Neoptera</taxon>
        <taxon>Endopterygota</taxon>
        <taxon>Hymenoptera</taxon>
        <taxon>Apocrita</taxon>
        <taxon>Aculeata</taxon>
        <taxon>Apoidea</taxon>
        <taxon>Anthophila</taxon>
        <taxon>Apidae</taxon>
        <taxon>Frieseomelitta</taxon>
    </lineage>
</organism>
<gene>
    <name evidence="7" type="ORF">E2986_12987</name>
</gene>
<evidence type="ECO:0000256" key="1">
    <source>
        <dbReference type="ARBA" id="ARBA00004123"/>
    </source>
</evidence>
<dbReference type="Gene3D" id="3.30.710.10">
    <property type="entry name" value="Potassium Channel Kv1.1, Chain A"/>
    <property type="match status" value="1"/>
</dbReference>
<feature type="compositionally biased region" description="Basic and acidic residues" evidence="4">
    <location>
        <begin position="247"/>
        <end position="271"/>
    </location>
</feature>
<dbReference type="Proteomes" id="UP000655588">
    <property type="component" value="Unassembled WGS sequence"/>
</dbReference>
<feature type="region of interest" description="Disordered" evidence="4">
    <location>
        <begin position="200"/>
        <end position="301"/>
    </location>
</feature>
<dbReference type="PANTHER" id="PTHR23110:SF10">
    <property type="entry name" value="TRANSCRIPTION FACTOR GAGA"/>
    <property type="match status" value="1"/>
</dbReference>
<keyword evidence="3" id="KW-0862">Zinc</keyword>
<comment type="caution">
    <text evidence="7">The sequence shown here is derived from an EMBL/GenBank/DDBJ whole genome shotgun (WGS) entry which is preliminary data.</text>
</comment>
<keyword evidence="3" id="KW-0479">Metal-binding</keyword>
<dbReference type="GO" id="GO:0048513">
    <property type="term" value="P:animal organ development"/>
    <property type="evidence" value="ECO:0007669"/>
    <property type="project" value="UniProtKB-ARBA"/>
</dbReference>